<protein>
    <recommendedName>
        <fullName evidence="5">Cell division protein FtsI/penicillin-binding protein 2</fullName>
    </recommendedName>
</protein>
<comment type="caution">
    <text evidence="3">The sequence shown here is derived from an EMBL/GenBank/DDBJ whole genome shotgun (WGS) entry which is preliminary data.</text>
</comment>
<dbReference type="InterPro" id="IPR001460">
    <property type="entry name" value="PCN-bd_Tpept"/>
</dbReference>
<feature type="domain" description="NTF2-like N-terminal transpeptidase" evidence="2">
    <location>
        <begin position="48"/>
        <end position="155"/>
    </location>
</feature>
<dbReference type="InterPro" id="IPR050515">
    <property type="entry name" value="Beta-lactam/transpept"/>
</dbReference>
<dbReference type="PANTHER" id="PTHR30627">
    <property type="entry name" value="PEPTIDOGLYCAN D,D-TRANSPEPTIDASE"/>
    <property type="match status" value="1"/>
</dbReference>
<evidence type="ECO:0000313" key="4">
    <source>
        <dbReference type="Proteomes" id="UP000540412"/>
    </source>
</evidence>
<dbReference type="GO" id="GO:0071555">
    <property type="term" value="P:cell wall organization"/>
    <property type="evidence" value="ECO:0007669"/>
    <property type="project" value="TreeGrafter"/>
</dbReference>
<dbReference type="GO" id="GO:0008658">
    <property type="term" value="F:penicillin binding"/>
    <property type="evidence" value="ECO:0007669"/>
    <property type="project" value="InterPro"/>
</dbReference>
<dbReference type="PANTHER" id="PTHR30627:SF24">
    <property type="entry name" value="PENICILLIN-BINDING PROTEIN 4B"/>
    <property type="match status" value="1"/>
</dbReference>
<accession>A0A7W9P8P2</accession>
<evidence type="ECO:0008006" key="5">
    <source>
        <dbReference type="Google" id="ProtNLM"/>
    </source>
</evidence>
<dbReference type="AlphaFoldDB" id="A0A7W9P8P2"/>
<dbReference type="InterPro" id="IPR012338">
    <property type="entry name" value="Beta-lactam/transpept-like"/>
</dbReference>
<evidence type="ECO:0000313" key="3">
    <source>
        <dbReference type="EMBL" id="MBB5911544.1"/>
    </source>
</evidence>
<reference evidence="3 4" key="1">
    <citation type="submission" date="2020-08" db="EMBL/GenBank/DDBJ databases">
        <title>Sequencing the genomes of 1000 actinobacteria strains.</title>
        <authorList>
            <person name="Klenk H.-P."/>
        </authorList>
    </citation>
    <scope>NUCLEOTIDE SEQUENCE [LARGE SCALE GENOMIC DNA]</scope>
    <source>
        <strain evidence="3 4">DSM 43582</strain>
    </source>
</reference>
<organism evidence="3 4">
    <name type="scientific">Nocardia transvalensis</name>
    <dbReference type="NCBI Taxonomy" id="37333"/>
    <lineage>
        <taxon>Bacteria</taxon>
        <taxon>Bacillati</taxon>
        <taxon>Actinomycetota</taxon>
        <taxon>Actinomycetes</taxon>
        <taxon>Mycobacteriales</taxon>
        <taxon>Nocardiaceae</taxon>
        <taxon>Nocardia</taxon>
    </lineage>
</organism>
<name>A0A7W9P8P2_9NOCA</name>
<dbReference type="GO" id="GO:0046677">
    <property type="term" value="P:response to antibiotic"/>
    <property type="evidence" value="ECO:0007669"/>
    <property type="project" value="InterPro"/>
</dbReference>
<gene>
    <name evidence="3" type="ORF">BJY24_000411</name>
</gene>
<dbReference type="Gene3D" id="3.40.710.10">
    <property type="entry name" value="DD-peptidase/beta-lactamase superfamily"/>
    <property type="match status" value="1"/>
</dbReference>
<dbReference type="InterPro" id="IPR007887">
    <property type="entry name" value="MecA_N"/>
</dbReference>
<dbReference type="SUPFAM" id="SSF56601">
    <property type="entry name" value="beta-lactamase/transpeptidase-like"/>
    <property type="match status" value="1"/>
</dbReference>
<evidence type="ECO:0000259" key="2">
    <source>
        <dbReference type="Pfam" id="PF05223"/>
    </source>
</evidence>
<dbReference type="Pfam" id="PF00905">
    <property type="entry name" value="Transpeptidase"/>
    <property type="match status" value="1"/>
</dbReference>
<feature type="domain" description="Penicillin-binding protein transpeptidase" evidence="1">
    <location>
        <begin position="340"/>
        <end position="595"/>
    </location>
</feature>
<sequence length="616" mass="64302">MPTPERRCEPRPLVPPRGRGLRNRTAVALCVAAVALAASGCGSGSQGPVPAADDFLAALAEHDVQRAADLTNQPEKASAALASAWDKLQAEELSAHTGDARVTGDTATVDYTYRWRLPKNRIWTYSGQLQMGRSGGRWQVRWTSSDLHPKLGDTQIMELRATPAPRARVNERSGSDILVPGTVHPISFTANAAPDPGYVAGALSDALNRVGDDHTADTILAAARRAPGAYTVATLTDREFEQVGDDILGLPGVRIGTEADLVPVDRGFAPDLMTQVRKTVIDEVDGKAGWSVTTVNANGADVGVLQEVPPQPAPSFSLSIDRNVQNAAQRAVDVRPDQAMMVVLQPSTGAVLAVAQNKAADTDGPVATSGLYPPGSTFKTITAAAAMAEGTATPDTVVPCPSRIVIGERTIPNYELFTIGDVPMATAYERSCNTSFAKIASELPAGALTDAAARFGIGQDYTVAGLPTVSGSVPPAKQQVQRTENGIGQGTVVASPFGMALAAATVARGTTPTPYLIAGFETKVQGDRPSPSPEVIKGLRMMMRKVVTGGTAERIADQGEVYGKTGEAEVDGGSHSWFIGYRGDMAFATLLVKGGSSDNAVATTRDMLAALPPGTA</sequence>
<dbReference type="RefSeq" id="WP_083905526.1">
    <property type="nucleotide sequence ID" value="NZ_JACHIT010000001.1"/>
</dbReference>
<proteinExistence type="predicted"/>
<dbReference type="GO" id="GO:0005886">
    <property type="term" value="C:plasma membrane"/>
    <property type="evidence" value="ECO:0007669"/>
    <property type="project" value="TreeGrafter"/>
</dbReference>
<evidence type="ECO:0000259" key="1">
    <source>
        <dbReference type="Pfam" id="PF00905"/>
    </source>
</evidence>
<dbReference type="GO" id="GO:0071972">
    <property type="term" value="F:peptidoglycan L,D-transpeptidase activity"/>
    <property type="evidence" value="ECO:0007669"/>
    <property type="project" value="TreeGrafter"/>
</dbReference>
<keyword evidence="4" id="KW-1185">Reference proteome</keyword>
<dbReference type="Pfam" id="PF05223">
    <property type="entry name" value="MecA_N"/>
    <property type="match status" value="1"/>
</dbReference>
<dbReference type="Proteomes" id="UP000540412">
    <property type="component" value="Unassembled WGS sequence"/>
</dbReference>
<dbReference type="EMBL" id="JACHIT010000001">
    <property type="protein sequence ID" value="MBB5911544.1"/>
    <property type="molecule type" value="Genomic_DNA"/>
</dbReference>